<dbReference type="Proteomes" id="UP000234545">
    <property type="component" value="Unassembled WGS sequence"/>
</dbReference>
<evidence type="ECO:0000313" key="2">
    <source>
        <dbReference type="Proteomes" id="UP000234545"/>
    </source>
</evidence>
<dbReference type="EMBL" id="PKKJ01000002">
    <property type="protein sequence ID" value="PKY66637.1"/>
    <property type="molecule type" value="Genomic_DNA"/>
</dbReference>
<accession>A0A2I1I681</accession>
<proteinExistence type="predicted"/>
<name>A0A2I1I681_9ACTO</name>
<dbReference type="RefSeq" id="WP_101627849.1">
    <property type="nucleotide sequence ID" value="NZ_JADMZU010000001.1"/>
</dbReference>
<dbReference type="AlphaFoldDB" id="A0A2I1I681"/>
<gene>
    <name evidence="1" type="ORF">CYJ25_03680</name>
</gene>
<reference evidence="1 2" key="1">
    <citation type="submission" date="2017-12" db="EMBL/GenBank/DDBJ databases">
        <title>Phylogenetic diversity of female urinary microbiome.</title>
        <authorList>
            <person name="Thomas-White K."/>
            <person name="Wolfe A.J."/>
        </authorList>
    </citation>
    <scope>NUCLEOTIDE SEQUENCE [LARGE SCALE GENOMIC DNA]</scope>
    <source>
        <strain evidence="1 2">UMB0250</strain>
    </source>
</reference>
<dbReference type="OrthoDB" id="3255669at2"/>
<evidence type="ECO:0000313" key="1">
    <source>
        <dbReference type="EMBL" id="PKY66637.1"/>
    </source>
</evidence>
<sequence>MKKSRVFGLGLLATGASLYATGFPKRLGLTASEALISLPGDLLVPRADVQVDRAVRINAPASTVWTIIETALEDESLVKAKEEESCIILNAPKPGTEGEEINQMGTCVLALLDLGNGRTMLHMRERHTSDGTNTDKAKLYGLLSLETYGAMMMLRDIRKAAESV</sequence>
<comment type="caution">
    <text evidence="1">The sequence shown here is derived from an EMBL/GenBank/DDBJ whole genome shotgun (WGS) entry which is preliminary data.</text>
</comment>
<protein>
    <submittedName>
        <fullName evidence="1">Uncharacterized protein</fullName>
    </submittedName>
</protein>
<organism evidence="1 2">
    <name type="scientific">Schaalia turicensis</name>
    <dbReference type="NCBI Taxonomy" id="131111"/>
    <lineage>
        <taxon>Bacteria</taxon>
        <taxon>Bacillati</taxon>
        <taxon>Actinomycetota</taxon>
        <taxon>Actinomycetes</taxon>
        <taxon>Actinomycetales</taxon>
        <taxon>Actinomycetaceae</taxon>
        <taxon>Schaalia</taxon>
    </lineage>
</organism>